<dbReference type="AlphaFoldDB" id="A0A2T5XYL4"/>
<dbReference type="EMBL" id="QBKG01000001">
    <property type="protein sequence ID" value="PTX08624.1"/>
    <property type="molecule type" value="Genomic_DNA"/>
</dbReference>
<evidence type="ECO:0000256" key="3">
    <source>
        <dbReference type="ARBA" id="ARBA00022989"/>
    </source>
</evidence>
<keyword evidence="6" id="KW-0489">Methyltransferase</keyword>
<comment type="caution">
    <text evidence="6">The sequence shown here is derived from an EMBL/GenBank/DDBJ whole genome shotgun (WGS) entry which is preliminary data.</text>
</comment>
<evidence type="ECO:0000313" key="6">
    <source>
        <dbReference type="EMBL" id="PTX08624.1"/>
    </source>
</evidence>
<dbReference type="RefSeq" id="WP_245887269.1">
    <property type="nucleotide sequence ID" value="NZ_QBKG01000001.1"/>
</dbReference>
<dbReference type="Gene3D" id="1.20.120.1630">
    <property type="match status" value="1"/>
</dbReference>
<dbReference type="Pfam" id="PF04191">
    <property type="entry name" value="PEMT"/>
    <property type="match status" value="1"/>
</dbReference>
<evidence type="ECO:0000256" key="5">
    <source>
        <dbReference type="SAM" id="Phobius"/>
    </source>
</evidence>
<keyword evidence="3 5" id="KW-1133">Transmembrane helix</keyword>
<feature type="transmembrane region" description="Helical" evidence="5">
    <location>
        <begin position="47"/>
        <end position="68"/>
    </location>
</feature>
<proteinExistence type="predicted"/>
<gene>
    <name evidence="6" type="ORF">C8P65_101291</name>
</gene>
<dbReference type="GO" id="GO:0012505">
    <property type="term" value="C:endomembrane system"/>
    <property type="evidence" value="ECO:0007669"/>
    <property type="project" value="UniProtKB-SubCell"/>
</dbReference>
<feature type="transmembrane region" description="Helical" evidence="5">
    <location>
        <begin position="99"/>
        <end position="129"/>
    </location>
</feature>
<evidence type="ECO:0000313" key="7">
    <source>
        <dbReference type="Proteomes" id="UP000243985"/>
    </source>
</evidence>
<accession>A0A2T5XYL4</accession>
<keyword evidence="6" id="KW-0808">Transferase</keyword>
<evidence type="ECO:0000256" key="2">
    <source>
        <dbReference type="ARBA" id="ARBA00022692"/>
    </source>
</evidence>
<keyword evidence="4 5" id="KW-0472">Membrane</keyword>
<reference evidence="6 7" key="1">
    <citation type="submission" date="2018-04" db="EMBL/GenBank/DDBJ databases">
        <title>Genomic Encyclopedia of Archaeal and Bacterial Type Strains, Phase II (KMG-II): from individual species to whole genera.</title>
        <authorList>
            <person name="Goeker M."/>
        </authorList>
    </citation>
    <scope>NUCLEOTIDE SEQUENCE [LARGE SCALE GENOMIC DNA]</scope>
    <source>
        <strain evidence="6 7">DSM 22902</strain>
    </source>
</reference>
<keyword evidence="2 5" id="KW-0812">Transmembrane</keyword>
<dbReference type="GeneID" id="84579696"/>
<dbReference type="Proteomes" id="UP000243985">
    <property type="component" value="Unassembled WGS sequence"/>
</dbReference>
<comment type="subcellular location">
    <subcellularLocation>
        <location evidence="1">Endomembrane system</location>
        <topology evidence="1">Multi-pass membrane protein</topology>
    </subcellularLocation>
</comment>
<dbReference type="GO" id="GO:0032259">
    <property type="term" value="P:methylation"/>
    <property type="evidence" value="ECO:0007669"/>
    <property type="project" value="UniProtKB-KW"/>
</dbReference>
<feature type="transmembrane region" description="Helical" evidence="5">
    <location>
        <begin position="21"/>
        <end position="41"/>
    </location>
</feature>
<name>A0A2T5XYL4_9FLAO</name>
<organism evidence="6 7">
    <name type="scientific">Capnocytophaga leadbetteri</name>
    <dbReference type="NCBI Taxonomy" id="327575"/>
    <lineage>
        <taxon>Bacteria</taxon>
        <taxon>Pseudomonadati</taxon>
        <taxon>Bacteroidota</taxon>
        <taxon>Flavobacteriia</taxon>
        <taxon>Flavobacteriales</taxon>
        <taxon>Flavobacteriaceae</taxon>
        <taxon>Capnocytophaga</taxon>
    </lineage>
</organism>
<dbReference type="PANTHER" id="PTHR12714:SF24">
    <property type="entry name" value="SLR1182 PROTEIN"/>
    <property type="match status" value="1"/>
</dbReference>
<sequence length="160" mass="18146">MKISIGDLQMKNLELKIPPAVVWLICALIMKSIAYVLPFVALPRLPIAAIVIALIGIGAGIAGIWSFYKARTTINPLEPSEATHFVSGGIYKLSRNPMYVGLACCLVSWAIWLSYLLPWLGVLLFIAYMTRFQIIPEERVLRQKFGDEYQNYCLKVRRWL</sequence>
<evidence type="ECO:0000256" key="4">
    <source>
        <dbReference type="ARBA" id="ARBA00023136"/>
    </source>
</evidence>
<protein>
    <submittedName>
        <fullName evidence="6">Protein-S-isoprenylcysteine O-methyltransferase Ste14</fullName>
    </submittedName>
</protein>
<dbReference type="GO" id="GO:0008168">
    <property type="term" value="F:methyltransferase activity"/>
    <property type="evidence" value="ECO:0007669"/>
    <property type="project" value="UniProtKB-KW"/>
</dbReference>
<dbReference type="PANTHER" id="PTHR12714">
    <property type="entry name" value="PROTEIN-S ISOPRENYLCYSTEINE O-METHYLTRANSFERASE"/>
    <property type="match status" value="1"/>
</dbReference>
<dbReference type="InterPro" id="IPR007318">
    <property type="entry name" value="Phopholipid_MeTrfase"/>
</dbReference>
<evidence type="ECO:0000256" key="1">
    <source>
        <dbReference type="ARBA" id="ARBA00004127"/>
    </source>
</evidence>